<gene>
    <name evidence="1" type="ORF">TNIN_452391</name>
</gene>
<organism evidence="1 2">
    <name type="scientific">Trichonephila inaurata madagascariensis</name>
    <dbReference type="NCBI Taxonomy" id="2747483"/>
    <lineage>
        <taxon>Eukaryota</taxon>
        <taxon>Metazoa</taxon>
        <taxon>Ecdysozoa</taxon>
        <taxon>Arthropoda</taxon>
        <taxon>Chelicerata</taxon>
        <taxon>Arachnida</taxon>
        <taxon>Araneae</taxon>
        <taxon>Araneomorphae</taxon>
        <taxon>Entelegynae</taxon>
        <taxon>Araneoidea</taxon>
        <taxon>Nephilidae</taxon>
        <taxon>Trichonephila</taxon>
        <taxon>Trichonephila inaurata</taxon>
    </lineage>
</organism>
<proteinExistence type="predicted"/>
<reference evidence="1" key="1">
    <citation type="submission" date="2020-08" db="EMBL/GenBank/DDBJ databases">
        <title>Multicomponent nature underlies the extraordinary mechanical properties of spider dragline silk.</title>
        <authorList>
            <person name="Kono N."/>
            <person name="Nakamura H."/>
            <person name="Mori M."/>
            <person name="Yoshida Y."/>
            <person name="Ohtoshi R."/>
            <person name="Malay A.D."/>
            <person name="Moran D.A.P."/>
            <person name="Tomita M."/>
            <person name="Numata K."/>
            <person name="Arakawa K."/>
        </authorList>
    </citation>
    <scope>NUCLEOTIDE SEQUENCE</scope>
</reference>
<sequence length="76" mass="9025">MSIHERSNNTGYFDNAFSFSFLLPLYKTLKRPLFAERERTSVEFRGFWEYREISLSYSQVSQDVSTDMDYNCPSDC</sequence>
<dbReference type="Proteomes" id="UP000886998">
    <property type="component" value="Unassembled WGS sequence"/>
</dbReference>
<keyword evidence="2" id="KW-1185">Reference proteome</keyword>
<accession>A0A8X6MB58</accession>
<name>A0A8X6MB58_9ARAC</name>
<evidence type="ECO:0000313" key="1">
    <source>
        <dbReference type="EMBL" id="GFS43139.1"/>
    </source>
</evidence>
<protein>
    <submittedName>
        <fullName evidence="1">Uncharacterized protein</fullName>
    </submittedName>
</protein>
<comment type="caution">
    <text evidence="1">The sequence shown here is derived from an EMBL/GenBank/DDBJ whole genome shotgun (WGS) entry which is preliminary data.</text>
</comment>
<dbReference type="EMBL" id="BMAV01025638">
    <property type="protein sequence ID" value="GFS43139.1"/>
    <property type="molecule type" value="Genomic_DNA"/>
</dbReference>
<dbReference type="AlphaFoldDB" id="A0A8X6MB58"/>
<evidence type="ECO:0000313" key="2">
    <source>
        <dbReference type="Proteomes" id="UP000886998"/>
    </source>
</evidence>